<sequence length="82" mass="9707">MSFYFNWMKSKKEVEIPCYIKPRSVSLDPKSLEDSGIQTIRYRYNQIKAHQLPGGKYWKLLLDSLSMGLVRHLITRWSTNTI</sequence>
<reference evidence="1 2" key="1">
    <citation type="journal article" date="2021" name="BMC Biol.">
        <title>Horizontally acquired antibacterial genes associated with adaptive radiation of ladybird beetles.</title>
        <authorList>
            <person name="Li H.S."/>
            <person name="Tang X.F."/>
            <person name="Huang Y.H."/>
            <person name="Xu Z.Y."/>
            <person name="Chen M.L."/>
            <person name="Du X.Y."/>
            <person name="Qiu B.Y."/>
            <person name="Chen P.T."/>
            <person name="Zhang W."/>
            <person name="Slipinski A."/>
            <person name="Escalona H.E."/>
            <person name="Waterhouse R.M."/>
            <person name="Zwick A."/>
            <person name="Pang H."/>
        </authorList>
    </citation>
    <scope>NUCLEOTIDE SEQUENCE [LARGE SCALE GENOMIC DNA]</scope>
    <source>
        <strain evidence="1">SYSU2018</strain>
    </source>
</reference>
<accession>A0ABD2NVS4</accession>
<dbReference type="EMBL" id="JABFTP020000144">
    <property type="protein sequence ID" value="KAL3282853.1"/>
    <property type="molecule type" value="Genomic_DNA"/>
</dbReference>
<comment type="caution">
    <text evidence="1">The sequence shown here is derived from an EMBL/GenBank/DDBJ whole genome shotgun (WGS) entry which is preliminary data.</text>
</comment>
<evidence type="ECO:0000313" key="2">
    <source>
        <dbReference type="Proteomes" id="UP001516400"/>
    </source>
</evidence>
<dbReference type="AlphaFoldDB" id="A0ABD2NVS4"/>
<name>A0ABD2NVS4_9CUCU</name>
<gene>
    <name evidence="1" type="ORF">HHI36_006014</name>
</gene>
<organism evidence="1 2">
    <name type="scientific">Cryptolaemus montrouzieri</name>
    <dbReference type="NCBI Taxonomy" id="559131"/>
    <lineage>
        <taxon>Eukaryota</taxon>
        <taxon>Metazoa</taxon>
        <taxon>Ecdysozoa</taxon>
        <taxon>Arthropoda</taxon>
        <taxon>Hexapoda</taxon>
        <taxon>Insecta</taxon>
        <taxon>Pterygota</taxon>
        <taxon>Neoptera</taxon>
        <taxon>Endopterygota</taxon>
        <taxon>Coleoptera</taxon>
        <taxon>Polyphaga</taxon>
        <taxon>Cucujiformia</taxon>
        <taxon>Coccinelloidea</taxon>
        <taxon>Coccinellidae</taxon>
        <taxon>Scymninae</taxon>
        <taxon>Scymnini</taxon>
        <taxon>Cryptolaemus</taxon>
    </lineage>
</organism>
<dbReference type="Proteomes" id="UP001516400">
    <property type="component" value="Unassembled WGS sequence"/>
</dbReference>
<proteinExistence type="predicted"/>
<protein>
    <submittedName>
        <fullName evidence="1">Uncharacterized protein</fullName>
    </submittedName>
</protein>
<evidence type="ECO:0000313" key="1">
    <source>
        <dbReference type="EMBL" id="KAL3282853.1"/>
    </source>
</evidence>
<keyword evidence="2" id="KW-1185">Reference proteome</keyword>